<reference evidence="3" key="1">
    <citation type="journal article" date="2011" name="J. Bacteriol.">
        <title>Complete genome of the cellulolytic ruminal bacterium Ruminococcus albus 7.</title>
        <authorList>
            <person name="Suen G."/>
            <person name="Stevenson D.M."/>
            <person name="Bruce D.C."/>
            <person name="Chertkov O."/>
            <person name="Copeland A."/>
            <person name="Cheng J.F."/>
            <person name="Detter C."/>
            <person name="Detter J.C."/>
            <person name="Goodwin L.A."/>
            <person name="Han C.S."/>
            <person name="Hauser L.J."/>
            <person name="Ivanova N.N."/>
            <person name="Kyrpides N.C."/>
            <person name="Land M.L."/>
            <person name="Lapidus A."/>
            <person name="Lucas S."/>
            <person name="Ovchinnikova G."/>
            <person name="Pitluck S."/>
            <person name="Tapia R."/>
            <person name="Woyke T."/>
            <person name="Boyum J."/>
            <person name="Mead D."/>
            <person name="Weimer P.J."/>
        </authorList>
    </citation>
    <scope>NUCLEOTIDE SEQUENCE [LARGE SCALE GENOMIC DNA]</scope>
    <source>
        <strain evidence="3">ATCC 27210 / DSM 20455 / JCM 14654 / NCDO 2250 / 7</strain>
        <plasmid evidence="3">pRUMAL02</plasmid>
    </source>
</reference>
<dbReference type="AlphaFoldDB" id="E6UL63"/>
<evidence type="ECO:0000313" key="3">
    <source>
        <dbReference type="Proteomes" id="UP000006919"/>
    </source>
</evidence>
<dbReference type="KEGG" id="ral:Rumal_3986"/>
<gene>
    <name evidence="2" type="ordered locus">Rumal_3986</name>
</gene>
<feature type="transmembrane region" description="Helical" evidence="1">
    <location>
        <begin position="28"/>
        <end position="48"/>
    </location>
</feature>
<keyword evidence="1" id="KW-1133">Transmembrane helix</keyword>
<proteinExistence type="predicted"/>
<sequence>MEALIVIVIVAVLLIILGVTAEVLIAGFMGLLCLMMLALFLFFGWCIFRMTRCRKCTGRLADVEKEPKFGYSVPVYEIDGEKYRNVFPCEIVMKDRLYTEGRECRLMLDEKRGKVFDGNARISSIMGIVLSGVSFVMILYAFLGMIGVNGFTL</sequence>
<accession>E6UL63</accession>
<keyword evidence="1" id="KW-0472">Membrane</keyword>
<dbReference type="HOGENOM" id="CLU_1748315_0_0_9"/>
<dbReference type="OrthoDB" id="1828884at2"/>
<geneLocation type="plasmid" evidence="2 3">
    <name>pRUMAL02</name>
</geneLocation>
<dbReference type="Proteomes" id="UP000006919">
    <property type="component" value="Plasmid pRUMAL02"/>
</dbReference>
<keyword evidence="2" id="KW-0614">Plasmid</keyword>
<evidence type="ECO:0000256" key="1">
    <source>
        <dbReference type="SAM" id="Phobius"/>
    </source>
</evidence>
<dbReference type="EMBL" id="CP002405">
    <property type="protein sequence ID" value="ADU24409.1"/>
    <property type="molecule type" value="Genomic_DNA"/>
</dbReference>
<protein>
    <submittedName>
        <fullName evidence="2">Uncharacterized protein</fullName>
    </submittedName>
</protein>
<name>E6UL63_RUMA7</name>
<evidence type="ECO:0000313" key="2">
    <source>
        <dbReference type="EMBL" id="ADU24409.1"/>
    </source>
</evidence>
<dbReference type="RefSeq" id="WP_013483946.1">
    <property type="nucleotide sequence ID" value="NC_014825.1"/>
</dbReference>
<keyword evidence="1" id="KW-0812">Transmembrane</keyword>
<feature type="transmembrane region" description="Helical" evidence="1">
    <location>
        <begin position="122"/>
        <end position="143"/>
    </location>
</feature>
<organism evidence="2 3">
    <name type="scientific">Ruminococcus albus (strain ATCC 27210 / DSM 20455 / JCM 14654 / NCDO 2250 / 7)</name>
    <dbReference type="NCBI Taxonomy" id="697329"/>
    <lineage>
        <taxon>Bacteria</taxon>
        <taxon>Bacillati</taxon>
        <taxon>Bacillota</taxon>
        <taxon>Clostridia</taxon>
        <taxon>Eubacteriales</taxon>
        <taxon>Oscillospiraceae</taxon>
        <taxon>Ruminococcus</taxon>
    </lineage>
</organism>